<evidence type="ECO:0000313" key="7">
    <source>
        <dbReference type="EMBL" id="MDR7099711.1"/>
    </source>
</evidence>
<dbReference type="InterPro" id="IPR058792">
    <property type="entry name" value="Beta-barrel_RND_2"/>
</dbReference>
<feature type="domain" description="CusB-like beta-barrel" evidence="5">
    <location>
        <begin position="208"/>
        <end position="279"/>
    </location>
</feature>
<evidence type="ECO:0000259" key="5">
    <source>
        <dbReference type="Pfam" id="PF25954"/>
    </source>
</evidence>
<dbReference type="Pfam" id="PF25954">
    <property type="entry name" value="Beta-barrel_RND_2"/>
    <property type="match status" value="1"/>
</dbReference>
<dbReference type="Pfam" id="PF25917">
    <property type="entry name" value="BSH_RND"/>
    <property type="match status" value="1"/>
</dbReference>
<dbReference type="Pfam" id="PF25989">
    <property type="entry name" value="YknX_C"/>
    <property type="match status" value="1"/>
</dbReference>
<accession>A0ABU1VQF1</accession>
<feature type="domain" description="Multidrug resistance protein MdtA-like barrel-sandwich hybrid" evidence="4">
    <location>
        <begin position="74"/>
        <end position="195"/>
    </location>
</feature>
<dbReference type="SUPFAM" id="SSF111369">
    <property type="entry name" value="HlyD-like secretion proteins"/>
    <property type="match status" value="1"/>
</dbReference>
<evidence type="ECO:0000256" key="2">
    <source>
        <dbReference type="SAM" id="MobiDB-lite"/>
    </source>
</evidence>
<evidence type="ECO:0000259" key="4">
    <source>
        <dbReference type="Pfam" id="PF25917"/>
    </source>
</evidence>
<dbReference type="InterPro" id="IPR058625">
    <property type="entry name" value="MdtA-like_BSH"/>
</dbReference>
<evidence type="ECO:0000256" key="1">
    <source>
        <dbReference type="ARBA" id="ARBA00009477"/>
    </source>
</evidence>
<comment type="caution">
    <text evidence="7">The sequence shown here is derived from an EMBL/GenBank/DDBJ whole genome shotgun (WGS) entry which is preliminary data.</text>
</comment>
<evidence type="ECO:0000259" key="3">
    <source>
        <dbReference type="Pfam" id="PF25876"/>
    </source>
</evidence>
<dbReference type="NCBIfam" id="TIGR01730">
    <property type="entry name" value="RND_mfp"/>
    <property type="match status" value="1"/>
</dbReference>
<evidence type="ECO:0000259" key="6">
    <source>
        <dbReference type="Pfam" id="PF25989"/>
    </source>
</evidence>
<dbReference type="Pfam" id="PF25876">
    <property type="entry name" value="HH_MFP_RND"/>
    <property type="match status" value="1"/>
</dbReference>
<organism evidence="7 8">
    <name type="scientific">Agrilutibacter niabensis</name>
    <dbReference type="NCBI Taxonomy" id="380628"/>
    <lineage>
        <taxon>Bacteria</taxon>
        <taxon>Pseudomonadati</taxon>
        <taxon>Pseudomonadota</taxon>
        <taxon>Gammaproteobacteria</taxon>
        <taxon>Lysobacterales</taxon>
        <taxon>Lysobacteraceae</taxon>
        <taxon>Agrilutibacter</taxon>
    </lineage>
</organism>
<name>A0ABU1VQF1_9GAMM</name>
<proteinExistence type="inferred from homology"/>
<dbReference type="InterPro" id="IPR058624">
    <property type="entry name" value="MdtA-like_HH"/>
</dbReference>
<dbReference type="EMBL" id="JAVDVW010000002">
    <property type="protein sequence ID" value="MDR7099711.1"/>
    <property type="molecule type" value="Genomic_DNA"/>
</dbReference>
<comment type="similarity">
    <text evidence="1">Belongs to the membrane fusion protein (MFP) (TC 8.A.1) family.</text>
</comment>
<gene>
    <name evidence="7" type="ORF">J2X04_002092</name>
</gene>
<dbReference type="InterPro" id="IPR058637">
    <property type="entry name" value="YknX-like_C"/>
</dbReference>
<dbReference type="Gene3D" id="2.40.50.100">
    <property type="match status" value="1"/>
</dbReference>
<dbReference type="Gene3D" id="2.40.420.20">
    <property type="match status" value="1"/>
</dbReference>
<keyword evidence="8" id="KW-1185">Reference proteome</keyword>
<feature type="domain" description="YknX-like C-terminal permuted SH3-like" evidence="6">
    <location>
        <begin position="286"/>
        <end position="353"/>
    </location>
</feature>
<reference evidence="7 8" key="1">
    <citation type="submission" date="2023-07" db="EMBL/GenBank/DDBJ databases">
        <title>Sorghum-associated microbial communities from plants grown in Nebraska, USA.</title>
        <authorList>
            <person name="Schachtman D."/>
        </authorList>
    </citation>
    <scope>NUCLEOTIDE SEQUENCE [LARGE SCALE GENOMIC DNA]</scope>
    <source>
        <strain evidence="7 8">BE187</strain>
    </source>
</reference>
<dbReference type="PANTHER" id="PTHR30469">
    <property type="entry name" value="MULTIDRUG RESISTANCE PROTEIN MDTA"/>
    <property type="match status" value="1"/>
</dbReference>
<dbReference type="InterPro" id="IPR006143">
    <property type="entry name" value="RND_pump_MFP"/>
</dbReference>
<sequence length="381" mass="40195">MASPFSMPAFLSSRPYRALVVLGLVSLVVACGKKGGAEGDKGGQPPATVTTAQVQPVRWSDELKALGTANARESVTITASVSQTIASVEFDSGQYVKKGQPLVTLVQGQQAANVVQAQAQLRNAEQLYERSRKLADQQLIARADLDTQRSALEAARAQVATQRATVADRVIRAPFSGVLGLRLVSAGSLVTLGTPITTLDDVSLIKLDFTFPESALSQLALGQRVNARSDAWPGETFVGRVASIDSRVDPVSRAITVRAEIPNADGRLRPGMLLDVGVERATRDTLAIPELALQQNGEVASVFRVEPGNQVKEVPVKIGSRRFGEVEVVSGLKPGDRIVVEGTVKLRDGSKIKDVGAKATTDQDGARSGDGADGARPAKEG</sequence>
<feature type="domain" description="Multidrug resistance protein MdtA-like alpha-helical hairpin" evidence="3">
    <location>
        <begin position="111"/>
        <end position="167"/>
    </location>
</feature>
<feature type="region of interest" description="Disordered" evidence="2">
    <location>
        <begin position="350"/>
        <end position="381"/>
    </location>
</feature>
<dbReference type="Gene3D" id="2.40.30.170">
    <property type="match status" value="1"/>
</dbReference>
<dbReference type="PANTHER" id="PTHR30469:SF16">
    <property type="entry name" value="HAE1 FAMILY EFFLUX PUMP MFP COMPONENT"/>
    <property type="match status" value="1"/>
</dbReference>
<protein>
    <submittedName>
        <fullName evidence="7">Membrane fusion protein (Multidrug efflux system)</fullName>
    </submittedName>
</protein>
<dbReference type="Proteomes" id="UP001267878">
    <property type="component" value="Unassembled WGS sequence"/>
</dbReference>
<evidence type="ECO:0000313" key="8">
    <source>
        <dbReference type="Proteomes" id="UP001267878"/>
    </source>
</evidence>
<dbReference type="Gene3D" id="1.10.287.470">
    <property type="entry name" value="Helix hairpin bin"/>
    <property type="match status" value="1"/>
</dbReference>